<proteinExistence type="predicted"/>
<reference evidence="1" key="1">
    <citation type="submission" date="2022-04" db="EMBL/GenBank/DDBJ databases">
        <title>Genome of the entomopathogenic fungus Entomophthora muscae.</title>
        <authorList>
            <person name="Elya C."/>
            <person name="Lovett B.R."/>
            <person name="Lee E."/>
            <person name="Macias A.M."/>
            <person name="Hajek A.E."/>
            <person name="De Bivort B.L."/>
            <person name="Kasson M.T."/>
            <person name="De Fine Licht H.H."/>
            <person name="Stajich J.E."/>
        </authorList>
    </citation>
    <scope>NUCLEOTIDE SEQUENCE</scope>
    <source>
        <strain evidence="1">Berkeley</strain>
    </source>
</reference>
<keyword evidence="1" id="KW-0328">Glycosyltransferase</keyword>
<evidence type="ECO:0000313" key="1">
    <source>
        <dbReference type="EMBL" id="KAJ9075213.1"/>
    </source>
</evidence>
<dbReference type="EC" id="2.4.2.18" evidence="1"/>
<dbReference type="EMBL" id="QTSX02002592">
    <property type="protein sequence ID" value="KAJ9075213.1"/>
    <property type="molecule type" value="Genomic_DNA"/>
</dbReference>
<keyword evidence="1" id="KW-0808">Transferase</keyword>
<evidence type="ECO:0000313" key="2">
    <source>
        <dbReference type="Proteomes" id="UP001165960"/>
    </source>
</evidence>
<organism evidence="1 2">
    <name type="scientific">Entomophthora muscae</name>
    <dbReference type="NCBI Taxonomy" id="34485"/>
    <lineage>
        <taxon>Eukaryota</taxon>
        <taxon>Fungi</taxon>
        <taxon>Fungi incertae sedis</taxon>
        <taxon>Zoopagomycota</taxon>
        <taxon>Entomophthoromycotina</taxon>
        <taxon>Entomophthoromycetes</taxon>
        <taxon>Entomophthorales</taxon>
        <taxon>Entomophthoraceae</taxon>
        <taxon>Entomophthora</taxon>
    </lineage>
</organism>
<gene>
    <name evidence="1" type="primary">TRP4</name>
    <name evidence="1" type="ORF">DSO57_1038206</name>
</gene>
<dbReference type="Proteomes" id="UP001165960">
    <property type="component" value="Unassembled WGS sequence"/>
</dbReference>
<accession>A0ACC2TKZ4</accession>
<sequence length="348" mass="37781">MGSNSLEAIDFKILLRKLTLNPESFTSIDTRRAINEIINDRASQAQIGSFLTIKACVVTLCKFSLKINFESEPQGFQENLVDIVGTGGDGHNTFNVSSASAIVSAGAGAKVAKAKKHGNRSSTSLSGSSDFLTSLNLDIEKATPERVPEVLKNSYFCFLFAAVFHPAWKIVSSVRKELGFPTIFNYLGPLCNPVRPGRMVVGVYSKELGPLMAETLLLLGAVKGLVVHGDEGLDEISPEKETHAWLIENKTIKYLKISPEDFGLERHSLDSVKGGSSEENATTFRKILNNEDTDSPIRDFILINTAAVLFVSGIAQDFKQGVSLARESITSGRAKAQLETSIALLHSF</sequence>
<keyword evidence="2" id="KW-1185">Reference proteome</keyword>
<comment type="caution">
    <text evidence="1">The sequence shown here is derived from an EMBL/GenBank/DDBJ whole genome shotgun (WGS) entry which is preliminary data.</text>
</comment>
<protein>
    <submittedName>
        <fullName evidence="1">Anthranilate phosphoribosyltransferase</fullName>
        <ecNumber evidence="1">2.4.2.18</ecNumber>
    </submittedName>
</protein>
<name>A0ACC2TKZ4_9FUNG</name>